<dbReference type="EC" id="5.2.1.8" evidence="6"/>
<dbReference type="InterPro" id="IPR000297">
    <property type="entry name" value="PPIase_PpiC"/>
</dbReference>
<dbReference type="EMBL" id="ML121556">
    <property type="protein sequence ID" value="RPB21942.1"/>
    <property type="molecule type" value="Genomic_DNA"/>
</dbReference>
<dbReference type="GO" id="GO:0003677">
    <property type="term" value="F:DNA binding"/>
    <property type="evidence" value="ECO:0007669"/>
    <property type="project" value="InterPro"/>
</dbReference>
<dbReference type="Gene3D" id="3.10.50.40">
    <property type="match status" value="1"/>
</dbReference>
<name>A0A3N4LKN5_9PEZI</name>
<evidence type="ECO:0000313" key="10">
    <source>
        <dbReference type="Proteomes" id="UP000267821"/>
    </source>
</evidence>
<protein>
    <recommendedName>
        <fullName evidence="6">Peptidyl-prolyl cis-trans isomerase</fullName>
        <ecNumber evidence="6">5.2.1.8</ecNumber>
    </recommendedName>
</protein>
<evidence type="ECO:0000256" key="1">
    <source>
        <dbReference type="ARBA" id="ARBA00000971"/>
    </source>
</evidence>
<organism evidence="9 10">
    <name type="scientific">Terfezia boudieri ATCC MYA-4762</name>
    <dbReference type="NCBI Taxonomy" id="1051890"/>
    <lineage>
        <taxon>Eukaryota</taxon>
        <taxon>Fungi</taxon>
        <taxon>Dikarya</taxon>
        <taxon>Ascomycota</taxon>
        <taxon>Pezizomycotina</taxon>
        <taxon>Pezizomycetes</taxon>
        <taxon>Pezizales</taxon>
        <taxon>Pezizaceae</taxon>
        <taxon>Terfezia</taxon>
    </lineage>
</organism>
<feature type="compositionally biased region" description="Low complexity" evidence="7">
    <location>
        <begin position="19"/>
        <end position="31"/>
    </location>
</feature>
<dbReference type="PROSITE" id="PS50198">
    <property type="entry name" value="PPIC_PPIASE_2"/>
    <property type="match status" value="1"/>
</dbReference>
<dbReference type="STRING" id="1051890.A0A3N4LKN5"/>
<evidence type="ECO:0000256" key="4">
    <source>
        <dbReference type="ARBA" id="ARBA00023235"/>
    </source>
</evidence>
<dbReference type="PANTHER" id="PTHR45995">
    <property type="match status" value="1"/>
</dbReference>
<reference evidence="9 10" key="1">
    <citation type="journal article" date="2018" name="Nat. Ecol. Evol.">
        <title>Pezizomycetes genomes reveal the molecular basis of ectomycorrhizal truffle lifestyle.</title>
        <authorList>
            <person name="Murat C."/>
            <person name="Payen T."/>
            <person name="Noel B."/>
            <person name="Kuo A."/>
            <person name="Morin E."/>
            <person name="Chen J."/>
            <person name="Kohler A."/>
            <person name="Krizsan K."/>
            <person name="Balestrini R."/>
            <person name="Da Silva C."/>
            <person name="Montanini B."/>
            <person name="Hainaut M."/>
            <person name="Levati E."/>
            <person name="Barry K.W."/>
            <person name="Belfiori B."/>
            <person name="Cichocki N."/>
            <person name="Clum A."/>
            <person name="Dockter R.B."/>
            <person name="Fauchery L."/>
            <person name="Guy J."/>
            <person name="Iotti M."/>
            <person name="Le Tacon F."/>
            <person name="Lindquist E.A."/>
            <person name="Lipzen A."/>
            <person name="Malagnac F."/>
            <person name="Mello A."/>
            <person name="Molinier V."/>
            <person name="Miyauchi S."/>
            <person name="Poulain J."/>
            <person name="Riccioni C."/>
            <person name="Rubini A."/>
            <person name="Sitrit Y."/>
            <person name="Splivallo R."/>
            <person name="Traeger S."/>
            <person name="Wang M."/>
            <person name="Zifcakova L."/>
            <person name="Wipf D."/>
            <person name="Zambonelli A."/>
            <person name="Paolocci F."/>
            <person name="Nowrousian M."/>
            <person name="Ottonello S."/>
            <person name="Baldrian P."/>
            <person name="Spatafora J.W."/>
            <person name="Henrissat B."/>
            <person name="Nagy L.G."/>
            <person name="Aury J.M."/>
            <person name="Wincker P."/>
            <person name="Grigoriev I.V."/>
            <person name="Bonfante P."/>
            <person name="Martin F.M."/>
        </authorList>
    </citation>
    <scope>NUCLEOTIDE SEQUENCE [LARGE SCALE GENOMIC DNA]</scope>
    <source>
        <strain evidence="9 10">ATCC MYA-4762</strain>
    </source>
</reference>
<dbReference type="InterPro" id="IPR046357">
    <property type="entry name" value="PPIase_dom_sf"/>
</dbReference>
<proteinExistence type="inferred from homology"/>
<keyword evidence="3 5" id="KW-0697">Rotamase</keyword>
<dbReference type="SUPFAM" id="SSF54534">
    <property type="entry name" value="FKBP-like"/>
    <property type="match status" value="1"/>
</dbReference>
<feature type="region of interest" description="Disordered" evidence="7">
    <location>
        <begin position="1"/>
        <end position="31"/>
    </location>
</feature>
<dbReference type="GO" id="GO:0006364">
    <property type="term" value="P:rRNA processing"/>
    <property type="evidence" value="ECO:0007669"/>
    <property type="project" value="InterPro"/>
</dbReference>
<evidence type="ECO:0000256" key="3">
    <source>
        <dbReference type="ARBA" id="ARBA00023110"/>
    </source>
</evidence>
<evidence type="ECO:0000259" key="8">
    <source>
        <dbReference type="PROSITE" id="PS50198"/>
    </source>
</evidence>
<dbReference type="OrthoDB" id="1911748at2759"/>
<dbReference type="InParanoid" id="A0A3N4LKN5"/>
<feature type="compositionally biased region" description="Basic residues" evidence="7">
    <location>
        <begin position="1"/>
        <end position="11"/>
    </location>
</feature>
<keyword evidence="4 5" id="KW-0413">Isomerase</keyword>
<comment type="similarity">
    <text evidence="2">Belongs to the PpiC/parvulin rotamase family. PIN4 subfamily.</text>
</comment>
<comment type="catalytic activity">
    <reaction evidence="1 6">
        <text>[protein]-peptidylproline (omega=180) = [protein]-peptidylproline (omega=0)</text>
        <dbReference type="Rhea" id="RHEA:16237"/>
        <dbReference type="Rhea" id="RHEA-COMP:10747"/>
        <dbReference type="Rhea" id="RHEA-COMP:10748"/>
        <dbReference type="ChEBI" id="CHEBI:83833"/>
        <dbReference type="ChEBI" id="CHEBI:83834"/>
        <dbReference type="EC" id="5.2.1.8"/>
    </reaction>
</comment>
<dbReference type="GO" id="GO:0003755">
    <property type="term" value="F:peptidyl-prolyl cis-trans isomerase activity"/>
    <property type="evidence" value="ECO:0007669"/>
    <property type="project" value="UniProtKB-UniRule"/>
</dbReference>
<dbReference type="InterPro" id="IPR043323">
    <property type="entry name" value="PIN4"/>
</dbReference>
<dbReference type="Pfam" id="PF00639">
    <property type="entry name" value="Rotamase"/>
    <property type="match status" value="1"/>
</dbReference>
<sequence>MHPKGKAAAKSKPKETSADDSSNSSSSKLKPATSISVRHILCAKHSLALTAISRLQAGESFDTVAREVSEDKARQGGNLGWKVRGSLIKEFEDAAYKLPVSSVNKPVYTTEPVKTSEGYHVIMVEGRK</sequence>
<evidence type="ECO:0000256" key="5">
    <source>
        <dbReference type="PROSITE-ProRule" id="PRU00278"/>
    </source>
</evidence>
<accession>A0A3N4LKN5</accession>
<evidence type="ECO:0000256" key="2">
    <source>
        <dbReference type="ARBA" id="ARBA00010242"/>
    </source>
</evidence>
<dbReference type="Proteomes" id="UP000267821">
    <property type="component" value="Unassembled WGS sequence"/>
</dbReference>
<evidence type="ECO:0000256" key="6">
    <source>
        <dbReference type="RuleBase" id="RU363014"/>
    </source>
</evidence>
<keyword evidence="10" id="KW-1185">Reference proteome</keyword>
<evidence type="ECO:0000313" key="9">
    <source>
        <dbReference type="EMBL" id="RPB21942.1"/>
    </source>
</evidence>
<dbReference type="AlphaFoldDB" id="A0A3N4LKN5"/>
<feature type="domain" description="PpiC" evidence="8">
    <location>
        <begin position="32"/>
        <end position="126"/>
    </location>
</feature>
<gene>
    <name evidence="9" type="ORF">L211DRAFT_840289</name>
</gene>
<evidence type="ECO:0000256" key="7">
    <source>
        <dbReference type="SAM" id="MobiDB-lite"/>
    </source>
</evidence>